<evidence type="ECO:0000256" key="3">
    <source>
        <dbReference type="ARBA" id="ARBA00022475"/>
    </source>
</evidence>
<keyword evidence="8 9" id="KW-0472">Membrane</keyword>
<evidence type="ECO:0000313" key="10">
    <source>
        <dbReference type="EMBL" id="MET1256336.1"/>
    </source>
</evidence>
<dbReference type="Pfam" id="PF02416">
    <property type="entry name" value="TatA_B_E"/>
    <property type="match status" value="1"/>
</dbReference>
<evidence type="ECO:0000256" key="1">
    <source>
        <dbReference type="ARBA" id="ARBA00004162"/>
    </source>
</evidence>
<gene>
    <name evidence="9 10" type="primary">tatA</name>
    <name evidence="10" type="ORF">ABVT43_14440</name>
</gene>
<dbReference type="HAMAP" id="MF_00236">
    <property type="entry name" value="TatA_E"/>
    <property type="match status" value="1"/>
</dbReference>
<keyword evidence="11" id="KW-1185">Reference proteome</keyword>
<accession>A0ABV2BWN6</accession>
<comment type="caution">
    <text evidence="10">The sequence shown here is derived from an EMBL/GenBank/DDBJ whole genome shotgun (WGS) entry which is preliminary data.</text>
</comment>
<dbReference type="NCBIfam" id="TIGR01411">
    <property type="entry name" value="tatAE"/>
    <property type="match status" value="1"/>
</dbReference>
<dbReference type="Gene3D" id="1.20.5.3310">
    <property type="match status" value="1"/>
</dbReference>
<evidence type="ECO:0000256" key="7">
    <source>
        <dbReference type="ARBA" id="ARBA00023010"/>
    </source>
</evidence>
<evidence type="ECO:0000256" key="4">
    <source>
        <dbReference type="ARBA" id="ARBA00022692"/>
    </source>
</evidence>
<keyword evidence="6 9" id="KW-1133">Transmembrane helix</keyword>
<dbReference type="PANTHER" id="PTHR42982:SF1">
    <property type="entry name" value="SEC-INDEPENDENT PROTEIN TRANSLOCASE PROTEIN TATA"/>
    <property type="match status" value="1"/>
</dbReference>
<evidence type="ECO:0000256" key="9">
    <source>
        <dbReference type="HAMAP-Rule" id="MF_00236"/>
    </source>
</evidence>
<dbReference type="InterPro" id="IPR003369">
    <property type="entry name" value="TatA/B/E"/>
</dbReference>
<dbReference type="Proteomes" id="UP001548189">
    <property type="component" value="Unassembled WGS sequence"/>
</dbReference>
<proteinExistence type="inferred from homology"/>
<organism evidence="10 11">
    <name type="scientific">Aliikangiella maris</name>
    <dbReference type="NCBI Taxonomy" id="3162458"/>
    <lineage>
        <taxon>Bacteria</taxon>
        <taxon>Pseudomonadati</taxon>
        <taxon>Pseudomonadota</taxon>
        <taxon>Gammaproteobacteria</taxon>
        <taxon>Oceanospirillales</taxon>
        <taxon>Pleioneaceae</taxon>
        <taxon>Aliikangiella</taxon>
    </lineage>
</organism>
<reference evidence="10 11" key="1">
    <citation type="submission" date="2024-06" db="EMBL/GenBank/DDBJ databases">
        <authorList>
            <person name="Li F."/>
        </authorList>
    </citation>
    <scope>NUCLEOTIDE SEQUENCE [LARGE SCALE GENOMIC DNA]</scope>
    <source>
        <strain evidence="10 11">GXAS 311</strain>
    </source>
</reference>
<evidence type="ECO:0000256" key="6">
    <source>
        <dbReference type="ARBA" id="ARBA00022989"/>
    </source>
</evidence>
<name>A0ABV2BWN6_9GAMM</name>
<dbReference type="RefSeq" id="WP_353896921.1">
    <property type="nucleotide sequence ID" value="NZ_JBEVCJ010000020.1"/>
</dbReference>
<comment type="function">
    <text evidence="9">Part of the twin-arginine translocation (Tat) system that transports large folded proteins containing a characteristic twin-arginine motif in their signal peptide across membranes. TatA could form the protein-conducting channel of the Tat system.</text>
</comment>
<evidence type="ECO:0000256" key="2">
    <source>
        <dbReference type="ARBA" id="ARBA00022448"/>
    </source>
</evidence>
<comment type="subunit">
    <text evidence="9">The Tat system comprises two distinct complexes: a TatABC complex, containing multiple copies of TatA, TatB and TatC subunits, and a separate TatA complex, containing only TatA subunits. Substrates initially bind to the TatABC complex, which probably triggers association of the separate TatA complex to form the active translocon.</text>
</comment>
<evidence type="ECO:0000256" key="8">
    <source>
        <dbReference type="ARBA" id="ARBA00023136"/>
    </source>
</evidence>
<keyword evidence="7 9" id="KW-0811">Translocation</keyword>
<comment type="subcellular location">
    <subcellularLocation>
        <location evidence="1 9">Cell membrane</location>
        <topology evidence="1 9">Single-pass membrane protein</topology>
    </subcellularLocation>
</comment>
<sequence length="89" mass="9782">MLSFGQLVVILIIVILLFGTKRLKNMGADLGSAFKGFKKAVNDGENDKNADAEKAGSIEQQERSTIIEGEIVKDDTNKERAVKDKENTK</sequence>
<keyword evidence="4 9" id="KW-0812">Transmembrane</keyword>
<keyword evidence="3 9" id="KW-1003">Cell membrane</keyword>
<comment type="similarity">
    <text evidence="9">Belongs to the TatA/E family.</text>
</comment>
<keyword evidence="5 9" id="KW-0653">Protein transport</keyword>
<evidence type="ECO:0000313" key="11">
    <source>
        <dbReference type="Proteomes" id="UP001548189"/>
    </source>
</evidence>
<protein>
    <recommendedName>
        <fullName evidence="9">Sec-independent protein translocase protein TatA</fullName>
    </recommendedName>
</protein>
<keyword evidence="2 9" id="KW-0813">Transport</keyword>
<dbReference type="EMBL" id="JBEVCJ010000020">
    <property type="protein sequence ID" value="MET1256336.1"/>
    <property type="molecule type" value="Genomic_DNA"/>
</dbReference>
<evidence type="ECO:0000256" key="5">
    <source>
        <dbReference type="ARBA" id="ARBA00022927"/>
    </source>
</evidence>
<dbReference type="PANTHER" id="PTHR42982">
    <property type="entry name" value="SEC-INDEPENDENT PROTEIN TRANSLOCASE PROTEIN TATA"/>
    <property type="match status" value="1"/>
</dbReference>
<dbReference type="InterPro" id="IPR006312">
    <property type="entry name" value="TatA/E"/>
</dbReference>